<protein>
    <recommendedName>
        <fullName evidence="2">AMP-dependent synthetase/ligase domain-containing protein</fullName>
    </recommendedName>
</protein>
<evidence type="ECO:0000313" key="3">
    <source>
        <dbReference type="EMBL" id="OFE12965.1"/>
    </source>
</evidence>
<dbReference type="AlphaFoldDB" id="A0A1E8CL03"/>
<dbReference type="InterPro" id="IPR042099">
    <property type="entry name" value="ANL_N_sf"/>
</dbReference>
<dbReference type="RefSeq" id="WP_070116574.1">
    <property type="nucleotide sequence ID" value="NZ_MASR01000001.1"/>
</dbReference>
<dbReference type="EMBL" id="MASR01000001">
    <property type="protein sequence ID" value="OFE12965.1"/>
    <property type="molecule type" value="Genomic_DNA"/>
</dbReference>
<comment type="caution">
    <text evidence="3">The sequence shown here is derived from an EMBL/GenBank/DDBJ whole genome shotgun (WGS) entry which is preliminary data.</text>
</comment>
<dbReference type="Proteomes" id="UP000175669">
    <property type="component" value="Unassembled WGS sequence"/>
</dbReference>
<proteinExistence type="inferred from homology"/>
<sequence length="504" mass="54483">MSLTHHRDSIVSLLVTLAREQPDLPLYTFLLSGQDKTDVLTCRQLLLAAQKIAGNLCARNLSGEPVMVLNSYGPAFLETVFGAMLAGCPCVPVTFHARLGMANISSIIARTGLRIVVGNQDVLTQFRAGRCRTNPRFIDARHQLEYLATDTLQHIQGELPTISDTEVAVLYPGVASDEELPLVSLSHADMLRSAEGLVQALSLNTDDRLLTCLDLADGLALALHILVPLQARLPSLLLPIELALADAASWVMAASTFSCTIVSAPVAVLTLAARNGELTGNVQPDLSAIRMICVSGERSITPALISHFIDQYGNNGISADKLFCCLGLSGAGSYLAGRLGFKTLVKNDIAYLALGVSDTRGLRATMTGSRWIHIDNELCCTGRINHRFTVSGRTFQAEDIEAFILQVFGERGLSRCVALRIDEIEQTVLLAECASKQLAEHWQGVVPTMIEQVQRHTGCRLDRVIILRPGSLFSAVSGIVHRQSCADALLDGSMLLRLLPVRGK</sequence>
<dbReference type="PANTHER" id="PTHR22754">
    <property type="entry name" value="DISCO-INTERACTING PROTEIN 2 DIP2 -RELATED"/>
    <property type="match status" value="1"/>
</dbReference>
<dbReference type="SUPFAM" id="SSF56801">
    <property type="entry name" value="Acetyl-CoA synthetase-like"/>
    <property type="match status" value="1"/>
</dbReference>
<dbReference type="Gene3D" id="3.40.50.12780">
    <property type="entry name" value="N-terminal domain of ligase-like"/>
    <property type="match status" value="1"/>
</dbReference>
<gene>
    <name evidence="3" type="ORF">PHACT_07290</name>
</gene>
<name>A0A1E8CL03_9GAMM</name>
<comment type="similarity">
    <text evidence="1">Belongs to the ATP-dependent AMP-binding enzyme family.</text>
</comment>
<dbReference type="Pfam" id="PF00501">
    <property type="entry name" value="AMP-binding"/>
    <property type="match status" value="1"/>
</dbReference>
<reference evidence="4" key="1">
    <citation type="submission" date="2016-07" db="EMBL/GenBank/DDBJ databases">
        <authorList>
            <person name="Florea S."/>
            <person name="Webb J.S."/>
            <person name="Jaromczyk J."/>
            <person name="Schardl C.L."/>
        </authorList>
    </citation>
    <scope>NUCLEOTIDE SEQUENCE [LARGE SCALE GENOMIC DNA]</scope>
    <source>
        <strain evidence="4">KCTC 42131</strain>
    </source>
</reference>
<evidence type="ECO:0000256" key="1">
    <source>
        <dbReference type="ARBA" id="ARBA00006432"/>
    </source>
</evidence>
<evidence type="ECO:0000259" key="2">
    <source>
        <dbReference type="Pfam" id="PF00501"/>
    </source>
</evidence>
<dbReference type="InterPro" id="IPR045851">
    <property type="entry name" value="AMP-bd_C_sf"/>
</dbReference>
<dbReference type="PANTHER" id="PTHR22754:SF32">
    <property type="entry name" value="DISCO-INTERACTING PROTEIN 2"/>
    <property type="match status" value="1"/>
</dbReference>
<evidence type="ECO:0000313" key="4">
    <source>
        <dbReference type="Proteomes" id="UP000175669"/>
    </source>
</evidence>
<feature type="domain" description="AMP-dependent synthetase/ligase" evidence="2">
    <location>
        <begin position="18"/>
        <end position="314"/>
    </location>
</feature>
<dbReference type="InterPro" id="IPR000873">
    <property type="entry name" value="AMP-dep_synth/lig_dom"/>
</dbReference>
<keyword evidence="4" id="KW-1185">Reference proteome</keyword>
<dbReference type="Gene3D" id="3.30.300.30">
    <property type="match status" value="1"/>
</dbReference>
<organism evidence="3 4">
    <name type="scientific">Pseudohongiella acticola</name>
    <dbReference type="NCBI Taxonomy" id="1524254"/>
    <lineage>
        <taxon>Bacteria</taxon>
        <taxon>Pseudomonadati</taxon>
        <taxon>Pseudomonadota</taxon>
        <taxon>Gammaproteobacteria</taxon>
        <taxon>Pseudomonadales</taxon>
        <taxon>Pseudohongiellaceae</taxon>
        <taxon>Pseudohongiella</taxon>
    </lineage>
</organism>
<accession>A0A1E8CL03</accession>
<dbReference type="STRING" id="1524254.PHACT_07290"/>